<dbReference type="OrthoDB" id="10261408at2759"/>
<keyword evidence="1" id="KW-0547">Nucleotide-binding</keyword>
<dbReference type="EMBL" id="JACAZE010000033">
    <property type="protein sequence ID" value="KAF7288507.1"/>
    <property type="molecule type" value="Genomic_DNA"/>
</dbReference>
<evidence type="ECO:0000256" key="2">
    <source>
        <dbReference type="SAM" id="MobiDB-lite"/>
    </source>
</evidence>
<comment type="caution">
    <text evidence="4">The sequence shown here is derived from an EMBL/GenBank/DDBJ whole genome shotgun (WGS) entry which is preliminary data.</text>
</comment>
<reference evidence="4" key="1">
    <citation type="submission" date="2020-05" db="EMBL/GenBank/DDBJ databases">
        <title>Mycena genomes resolve the evolution of fungal bioluminescence.</title>
        <authorList>
            <person name="Tsai I.J."/>
        </authorList>
    </citation>
    <scope>NUCLEOTIDE SEQUENCE</scope>
    <source>
        <strain evidence="4">110903Hualien_Pintung</strain>
    </source>
</reference>
<feature type="region of interest" description="Disordered" evidence="2">
    <location>
        <begin position="265"/>
        <end position="306"/>
    </location>
</feature>
<keyword evidence="1" id="KW-0342">GTP-binding</keyword>
<dbReference type="GO" id="GO:0005525">
    <property type="term" value="F:GTP binding"/>
    <property type="evidence" value="ECO:0007669"/>
    <property type="project" value="UniProtKB-KW"/>
</dbReference>
<dbReference type="Gene3D" id="3.40.50.300">
    <property type="entry name" value="P-loop containing nucleotide triphosphate hydrolases"/>
    <property type="match status" value="1"/>
</dbReference>
<dbReference type="Proteomes" id="UP000613580">
    <property type="component" value="Unassembled WGS sequence"/>
</dbReference>
<proteinExistence type="inferred from homology"/>
<accession>A0A8H6RYA8</accession>
<protein>
    <submittedName>
        <fullName evidence="4">Septin family p-loop GTPase</fullName>
    </submittedName>
</protein>
<dbReference type="InterPro" id="IPR030379">
    <property type="entry name" value="G_SEPTIN_dom"/>
</dbReference>
<dbReference type="InterPro" id="IPR027417">
    <property type="entry name" value="P-loop_NTPase"/>
</dbReference>
<organism evidence="4 5">
    <name type="scientific">Mycena chlorophos</name>
    <name type="common">Agaric fungus</name>
    <name type="synonym">Agaricus chlorophos</name>
    <dbReference type="NCBI Taxonomy" id="658473"/>
    <lineage>
        <taxon>Eukaryota</taxon>
        <taxon>Fungi</taxon>
        <taxon>Dikarya</taxon>
        <taxon>Basidiomycota</taxon>
        <taxon>Agaricomycotina</taxon>
        <taxon>Agaricomycetes</taxon>
        <taxon>Agaricomycetidae</taxon>
        <taxon>Agaricales</taxon>
        <taxon>Marasmiineae</taxon>
        <taxon>Mycenaceae</taxon>
        <taxon>Mycena</taxon>
    </lineage>
</organism>
<feature type="domain" description="Septin-type G" evidence="3">
    <location>
        <begin position="122"/>
        <end position="597"/>
    </location>
</feature>
<dbReference type="PANTHER" id="PTHR18884">
    <property type="entry name" value="SEPTIN"/>
    <property type="match status" value="1"/>
</dbReference>
<feature type="compositionally biased region" description="Basic residues" evidence="2">
    <location>
        <begin position="416"/>
        <end position="431"/>
    </location>
</feature>
<feature type="region of interest" description="Disordered" evidence="2">
    <location>
        <begin position="1"/>
        <end position="25"/>
    </location>
</feature>
<evidence type="ECO:0000259" key="3">
    <source>
        <dbReference type="PROSITE" id="PS51719"/>
    </source>
</evidence>
<gene>
    <name evidence="4" type="ORF">HMN09_01379700</name>
</gene>
<dbReference type="SUPFAM" id="SSF52540">
    <property type="entry name" value="P-loop containing nucleoside triphosphate hydrolases"/>
    <property type="match status" value="1"/>
</dbReference>
<sequence>MFSFRRKPSRAEEQPRIRTSPSLPTFTAAGLQWPENLVDVDAIRQAAPATPPAKGAAKASLQGPDSAAAAIPFHKPFRPSPGKPGTGPISSLYMTGEPPVFDTRTDARKSVVPRYSQRRARVSPTFNLMVVGARRTGKTSLLRLLVETADVSPTATPDQRAAMQRFLRGSPKATQAIETACLEITESRYDRVLFSVIDTPGLDFVEGRELKLERQVNGIIKYIDAQYADTMSEESKVVRKSKGDQHIHLCIYLIDPSTVMTVAARRAQSSMPTKTRSETTVSMRNPPEPATDSFSDDEDSDDEAHGPLTIAPADIRVLRRLAARVNVLPVVARADSLTDDKLLAVKQAIRTGLSDAGLDFGVFSPPKSVIDAVETPKRKTTFAEPRNGHVNGNGNGHAGSGDEEGEDEERQSRPVIKLKPRNTRGLSRSRSRRDLSVAADDERRPISPDEESLANVRFSAHIVAKPDLETDMPFALIAPEGGKHGSRRLSVAMTTAPSSPLQQSEDGHAVVSTEDAIPPTPGSVVSNRGLAYLEGPPENLRGVFIRKFRWGTVDVLNPAHCDYSALRTAVLSTHLKVLKNHTKEVLYEKYRTEKLLARRATANITEEERQRLLEDLGL</sequence>
<feature type="compositionally biased region" description="Basic and acidic residues" evidence="2">
    <location>
        <begin position="432"/>
        <end position="447"/>
    </location>
</feature>
<evidence type="ECO:0000313" key="5">
    <source>
        <dbReference type="Proteomes" id="UP000613580"/>
    </source>
</evidence>
<evidence type="ECO:0000256" key="1">
    <source>
        <dbReference type="RuleBase" id="RU004560"/>
    </source>
</evidence>
<dbReference type="PROSITE" id="PS51719">
    <property type="entry name" value="G_SEPTIN"/>
    <property type="match status" value="1"/>
</dbReference>
<feature type="region of interest" description="Disordered" evidence="2">
    <location>
        <begin position="377"/>
        <end position="450"/>
    </location>
</feature>
<keyword evidence="5" id="KW-1185">Reference proteome</keyword>
<name>A0A8H6RYA8_MYCCL</name>
<evidence type="ECO:0000313" key="4">
    <source>
        <dbReference type="EMBL" id="KAF7288507.1"/>
    </source>
</evidence>
<dbReference type="Pfam" id="PF00735">
    <property type="entry name" value="Septin"/>
    <property type="match status" value="3"/>
</dbReference>
<comment type="similarity">
    <text evidence="1">Belongs to the TRAFAC class TrmE-Era-EngA-EngB-Septin-like GTPase superfamily. Septin GTPase family.</text>
</comment>
<dbReference type="AlphaFoldDB" id="A0A8H6RYA8"/>
<feature type="compositionally biased region" description="Polar residues" evidence="2">
    <location>
        <begin position="267"/>
        <end position="283"/>
    </location>
</feature>